<evidence type="ECO:0000313" key="3">
    <source>
        <dbReference type="Proteomes" id="UP000887013"/>
    </source>
</evidence>
<dbReference type="SUPFAM" id="SSF49329">
    <property type="entry name" value="Cu,Zn superoxide dismutase-like"/>
    <property type="match status" value="2"/>
</dbReference>
<feature type="domain" description="Superoxide dismutase copper/zinc binding" evidence="1">
    <location>
        <begin position="140"/>
        <end position="266"/>
    </location>
</feature>
<reference evidence="2" key="1">
    <citation type="submission" date="2020-08" db="EMBL/GenBank/DDBJ databases">
        <title>Multicomponent nature underlies the extraordinary mechanical properties of spider dragline silk.</title>
        <authorList>
            <person name="Kono N."/>
            <person name="Nakamura H."/>
            <person name="Mori M."/>
            <person name="Yoshida Y."/>
            <person name="Ohtoshi R."/>
            <person name="Malay A.D."/>
            <person name="Moran D.A.P."/>
            <person name="Tomita M."/>
            <person name="Numata K."/>
            <person name="Arakawa K."/>
        </authorList>
    </citation>
    <scope>NUCLEOTIDE SEQUENCE</scope>
</reference>
<name>A0A8X6PR46_NEPPI</name>
<keyword evidence="3" id="KW-1185">Reference proteome</keyword>
<evidence type="ECO:0000313" key="2">
    <source>
        <dbReference type="EMBL" id="GFT80854.1"/>
    </source>
</evidence>
<dbReference type="InterPro" id="IPR053257">
    <property type="entry name" value="Cu-only_SOD"/>
</dbReference>
<keyword evidence="2" id="KW-0695">RNA-directed DNA polymerase</keyword>
<accession>A0A8X6PR46</accession>
<gene>
    <name evidence="2" type="primary">X-elementORF2_647</name>
    <name evidence="2" type="ORF">NPIL_265991</name>
</gene>
<dbReference type="PANTHER" id="PTHR20910">
    <property type="entry name" value="AGAP001623-PA"/>
    <property type="match status" value="1"/>
</dbReference>
<dbReference type="AlphaFoldDB" id="A0A8X6PR46"/>
<organism evidence="2 3">
    <name type="scientific">Nephila pilipes</name>
    <name type="common">Giant wood spider</name>
    <name type="synonym">Nephila maculata</name>
    <dbReference type="NCBI Taxonomy" id="299642"/>
    <lineage>
        <taxon>Eukaryota</taxon>
        <taxon>Metazoa</taxon>
        <taxon>Ecdysozoa</taxon>
        <taxon>Arthropoda</taxon>
        <taxon>Chelicerata</taxon>
        <taxon>Arachnida</taxon>
        <taxon>Araneae</taxon>
        <taxon>Araneomorphae</taxon>
        <taxon>Entelegynae</taxon>
        <taxon>Araneoidea</taxon>
        <taxon>Nephilidae</taxon>
        <taxon>Nephila</taxon>
    </lineage>
</organism>
<dbReference type="EMBL" id="BMAW01118653">
    <property type="protein sequence ID" value="GFT80854.1"/>
    <property type="molecule type" value="Genomic_DNA"/>
</dbReference>
<dbReference type="InterPro" id="IPR036423">
    <property type="entry name" value="SOD-like_Cu/Zn_dom_sf"/>
</dbReference>
<feature type="non-terminal residue" evidence="2">
    <location>
        <position position="1"/>
    </location>
</feature>
<dbReference type="Gene3D" id="2.60.40.200">
    <property type="entry name" value="Superoxide dismutase, copper/zinc binding domain"/>
    <property type="match status" value="2"/>
</dbReference>
<proteinExistence type="predicted"/>
<dbReference type="Proteomes" id="UP000887013">
    <property type="component" value="Unassembled WGS sequence"/>
</dbReference>
<comment type="caution">
    <text evidence="2">The sequence shown here is derived from an EMBL/GenBank/DDBJ whole genome shotgun (WGS) entry which is preliminary data.</text>
</comment>
<keyword evidence="2" id="KW-0548">Nucleotidyltransferase</keyword>
<sequence length="366" mass="40199">WDVHDFEPGRDFYNWTKRCESTGDQFNPFGVGAGRQYERHCNPENPLRCAAGDLTGKGSRINISAKKSNDKKIRNKVFYTDVQLPLSGPDKILGKGLVIHDDFAPPHRGDRLACAGIRIRHPVKASVGGWLSGPAIESNVSGVIHFSQESAFDVTEGKVELSGLAGLAGGYHVHNLWVPIDKEFPCTDDSVSGHFNPYHVNVSLGPAPGVGSNDQYEAGDLSGKHGMLDGQDVYRMPDFRDVNLPLHGPHSVVGRSVVVHKKARNFRWTCATIQPDHREDGVRKVIGLASFHKQGIAVEGFIRLVSTNGLSLASKQQITRRNTKLSQGCGSPFSMTVQAVLKAFKRKRKWTDSRFPDKQSVINGSL</sequence>
<evidence type="ECO:0000259" key="1">
    <source>
        <dbReference type="Pfam" id="PF00080"/>
    </source>
</evidence>
<dbReference type="GO" id="GO:0003964">
    <property type="term" value="F:RNA-directed DNA polymerase activity"/>
    <property type="evidence" value="ECO:0007669"/>
    <property type="project" value="UniProtKB-KW"/>
</dbReference>
<dbReference type="GO" id="GO:0046872">
    <property type="term" value="F:metal ion binding"/>
    <property type="evidence" value="ECO:0007669"/>
    <property type="project" value="InterPro"/>
</dbReference>
<keyword evidence="2" id="KW-0808">Transferase</keyword>
<dbReference type="InterPro" id="IPR001424">
    <property type="entry name" value="SOD_Cu_Zn_dom"/>
</dbReference>
<dbReference type="PANTHER" id="PTHR20910:SF1">
    <property type="entry name" value="SUPEROXIDE DISMUTASE COPPER_ZINC BINDING DOMAIN-CONTAINING PROTEIN"/>
    <property type="match status" value="1"/>
</dbReference>
<protein>
    <submittedName>
        <fullName evidence="2">Putative RNA-directed DNA polymerase from transposon X-element</fullName>
    </submittedName>
</protein>
<dbReference type="OrthoDB" id="159229at2759"/>
<dbReference type="Pfam" id="PF00080">
    <property type="entry name" value="Sod_Cu"/>
    <property type="match status" value="1"/>
</dbReference>
<dbReference type="GO" id="GO:0006801">
    <property type="term" value="P:superoxide metabolic process"/>
    <property type="evidence" value="ECO:0007669"/>
    <property type="project" value="InterPro"/>
</dbReference>